<dbReference type="InterPro" id="IPR019109">
    <property type="entry name" value="MamF_MmsF"/>
</dbReference>
<feature type="transmembrane region" description="Helical" evidence="5">
    <location>
        <begin position="91"/>
        <end position="114"/>
    </location>
</feature>
<keyword evidence="2 5" id="KW-0812">Transmembrane</keyword>
<dbReference type="EMBL" id="JACIET010000001">
    <property type="protein sequence ID" value="MBB4011336.1"/>
    <property type="molecule type" value="Genomic_DNA"/>
</dbReference>
<dbReference type="AlphaFoldDB" id="A0A840BKC4"/>
<evidence type="ECO:0000256" key="3">
    <source>
        <dbReference type="ARBA" id="ARBA00022989"/>
    </source>
</evidence>
<accession>A0A840BKC4</accession>
<evidence type="ECO:0000313" key="6">
    <source>
        <dbReference type="EMBL" id="MBB4011336.1"/>
    </source>
</evidence>
<protein>
    <submittedName>
        <fullName evidence="6">Putative Tic20 family protein</fullName>
    </submittedName>
</protein>
<dbReference type="Proteomes" id="UP000561045">
    <property type="component" value="Unassembled WGS sequence"/>
</dbReference>
<evidence type="ECO:0000256" key="2">
    <source>
        <dbReference type="ARBA" id="ARBA00022692"/>
    </source>
</evidence>
<feature type="transmembrane region" description="Helical" evidence="5">
    <location>
        <begin position="23"/>
        <end position="45"/>
    </location>
</feature>
<evidence type="ECO:0000256" key="1">
    <source>
        <dbReference type="ARBA" id="ARBA00004141"/>
    </source>
</evidence>
<comment type="caution">
    <text evidence="6">The sequence shown here is derived from an EMBL/GenBank/DDBJ whole genome shotgun (WGS) entry which is preliminary data.</text>
</comment>
<keyword evidence="4 5" id="KW-0472">Membrane</keyword>
<sequence>MPESNVPMRDADDPRPLAVAAEALYLINLMLAPGLAFAVLAWLWWRRRRTAHPVARVHLEQAFRVSLVGGALIFTTLLIGAIGGFRGPGVWVVVILYFTVVHSSLILLGVVGLVKAINREAWRYPLIG</sequence>
<gene>
    <name evidence="6" type="ORF">GGR36_000644</name>
</gene>
<reference evidence="6 7" key="1">
    <citation type="submission" date="2020-08" db="EMBL/GenBank/DDBJ databases">
        <title>Genomic Encyclopedia of Type Strains, Phase IV (KMG-IV): sequencing the most valuable type-strain genomes for metagenomic binning, comparative biology and taxonomic classification.</title>
        <authorList>
            <person name="Goeker M."/>
        </authorList>
    </citation>
    <scope>NUCLEOTIDE SEQUENCE [LARGE SCALE GENOMIC DNA]</scope>
    <source>
        <strain evidence="6 7">DSM 106739</strain>
    </source>
</reference>
<proteinExistence type="predicted"/>
<evidence type="ECO:0000256" key="4">
    <source>
        <dbReference type="ARBA" id="ARBA00023136"/>
    </source>
</evidence>
<organism evidence="6 7">
    <name type="scientific">Niveibacterium umoris</name>
    <dbReference type="NCBI Taxonomy" id="1193620"/>
    <lineage>
        <taxon>Bacteria</taxon>
        <taxon>Pseudomonadati</taxon>
        <taxon>Pseudomonadota</taxon>
        <taxon>Betaproteobacteria</taxon>
        <taxon>Rhodocyclales</taxon>
        <taxon>Rhodocyclaceae</taxon>
        <taxon>Niveibacterium</taxon>
    </lineage>
</organism>
<evidence type="ECO:0000256" key="5">
    <source>
        <dbReference type="SAM" id="Phobius"/>
    </source>
</evidence>
<keyword evidence="3 5" id="KW-1133">Transmembrane helix</keyword>
<dbReference type="RefSeq" id="WP_338086611.1">
    <property type="nucleotide sequence ID" value="NZ_BAABLE010000011.1"/>
</dbReference>
<feature type="transmembrane region" description="Helical" evidence="5">
    <location>
        <begin position="65"/>
        <end position="85"/>
    </location>
</feature>
<name>A0A840BKC4_9RHOO</name>
<evidence type="ECO:0000313" key="7">
    <source>
        <dbReference type="Proteomes" id="UP000561045"/>
    </source>
</evidence>
<keyword evidence="7" id="KW-1185">Reference proteome</keyword>
<dbReference type="Pfam" id="PF09685">
    <property type="entry name" value="MamF_MmsF"/>
    <property type="match status" value="1"/>
</dbReference>
<comment type="subcellular location">
    <subcellularLocation>
        <location evidence="1">Membrane</location>
        <topology evidence="1">Multi-pass membrane protein</topology>
    </subcellularLocation>
</comment>